<reference evidence="1" key="1">
    <citation type="submission" date="2019-03" db="EMBL/GenBank/DDBJ databases">
        <title>Candidatus Syntrophosphaera thermopropionivorans: a novel player in syntrophic propionate oxidation during anaerobic digestion.</title>
        <authorList>
            <person name="Dyksma S."/>
        </authorList>
    </citation>
    <scope>NUCLEOTIDE SEQUENCE</scope>
    <source>
        <strain evidence="1">W5</strain>
    </source>
</reference>
<evidence type="ECO:0000313" key="2">
    <source>
        <dbReference type="Proteomes" id="UP000294588"/>
    </source>
</evidence>
<name>A0AC61QKZ1_9BACT</name>
<comment type="caution">
    <text evidence="1">The sequence shown here is derived from an EMBL/GenBank/DDBJ whole genome shotgun (WGS) entry which is preliminary data.</text>
</comment>
<evidence type="ECO:0000313" key="1">
    <source>
        <dbReference type="EMBL" id="TDF74623.1"/>
    </source>
</evidence>
<dbReference type="EMBL" id="SMOG01000001">
    <property type="protein sequence ID" value="TDF74623.1"/>
    <property type="molecule type" value="Genomic_DNA"/>
</dbReference>
<gene>
    <name evidence="1" type="ORF">E0946_00640</name>
</gene>
<dbReference type="Proteomes" id="UP000294588">
    <property type="component" value="Unassembled WGS sequence"/>
</dbReference>
<accession>A0AC61QKZ1</accession>
<sequence>MSSIADNIKRIKEQTVEKLISLGRPEDDITIVAVTKTHPVAVIEEALRNGISHIGENKVQEAIHKIPFITVPYEGFHFIGHLQSNKINNLLKLKPMLIQSIDSLYIAQQLNRSLGRKNITQDILIQVNTTAETTKSGVNPENAIDMIWQIAALPCLNIKGLMTIGMLSPNPENTRPYFRKLWKLKEKIEAEKIPEVQMKYISMGMSEDYLIALEEGSNMLRLGTIIFGTRNYGGTN</sequence>
<proteinExistence type="predicted"/>
<organism evidence="1 2">
    <name type="scientific">Candidatus Syntrophosphaera thermopropionivorans</name>
    <dbReference type="NCBI Taxonomy" id="2593015"/>
    <lineage>
        <taxon>Bacteria</taxon>
        <taxon>Pseudomonadati</taxon>
        <taxon>Candidatus Cloacimonadota</taxon>
        <taxon>Candidatus Cloacimonadia</taxon>
        <taxon>Candidatus Cloacimonadales</taxon>
        <taxon>Candidatus Cloacimonadaceae</taxon>
        <taxon>Candidatus Syntrophosphaera</taxon>
    </lineage>
</organism>
<protein>
    <submittedName>
        <fullName evidence="1">YggS family pyridoxal phosphate-dependent enzyme</fullName>
    </submittedName>
</protein>
<keyword evidence="2" id="KW-1185">Reference proteome</keyword>